<evidence type="ECO:0000313" key="2">
    <source>
        <dbReference type="EMBL" id="KAF0742572.1"/>
    </source>
</evidence>
<proteinExistence type="predicted"/>
<protein>
    <recommendedName>
        <fullName evidence="4">BZIP domain-containing protein</fullName>
    </recommendedName>
</protein>
<sequence>MLDSSRRALHGHPYGLPTALAPSQMMSKAQAALKEAADKKAAEKKALRQHINQKRYRERQRIKVNRLHEDVAGLEIDVARLQGHLDSLMMLVPPPLRTFSPEVNVAFEYFSVFGHGMSLSPNNSMLVRQQGFVYSSMRHDLVFMGSVGVDKVFAQGELYATIFDSVQMDCQTWKIVAFDPEVVLDAHAMLRLRMSRTSLETLFPNVLCNEFLTQKLIGQMLELPVLCQFTFDRNFLVKKLDTIANPVAAFMDLLHDIEATSTVLSGSLLTEKAELPARGIYSI</sequence>
<name>A0A6G0XQ70_9STRA</name>
<dbReference type="AlphaFoldDB" id="A0A6G0XQ70"/>
<comment type="caution">
    <text evidence="2">The sequence shown here is derived from an EMBL/GenBank/DDBJ whole genome shotgun (WGS) entry which is preliminary data.</text>
</comment>
<gene>
    <name evidence="2" type="ORF">Ae201684_002474</name>
</gene>
<reference evidence="2 3" key="1">
    <citation type="submission" date="2019-07" db="EMBL/GenBank/DDBJ databases">
        <title>Genomics analysis of Aphanomyces spp. identifies a new class of oomycete effector associated with host adaptation.</title>
        <authorList>
            <person name="Gaulin E."/>
        </authorList>
    </citation>
    <scope>NUCLEOTIDE SEQUENCE [LARGE SCALE GENOMIC DNA]</scope>
    <source>
        <strain evidence="2 3">ATCC 201684</strain>
    </source>
</reference>
<keyword evidence="3" id="KW-1185">Reference proteome</keyword>
<evidence type="ECO:0000313" key="3">
    <source>
        <dbReference type="Proteomes" id="UP000481153"/>
    </source>
</evidence>
<organism evidence="2 3">
    <name type="scientific">Aphanomyces euteiches</name>
    <dbReference type="NCBI Taxonomy" id="100861"/>
    <lineage>
        <taxon>Eukaryota</taxon>
        <taxon>Sar</taxon>
        <taxon>Stramenopiles</taxon>
        <taxon>Oomycota</taxon>
        <taxon>Saprolegniomycetes</taxon>
        <taxon>Saprolegniales</taxon>
        <taxon>Verrucalvaceae</taxon>
        <taxon>Aphanomyces</taxon>
    </lineage>
</organism>
<evidence type="ECO:0000256" key="1">
    <source>
        <dbReference type="SAM" id="Coils"/>
    </source>
</evidence>
<keyword evidence="1" id="KW-0175">Coiled coil</keyword>
<dbReference type="EMBL" id="VJMJ01000026">
    <property type="protein sequence ID" value="KAF0742572.1"/>
    <property type="molecule type" value="Genomic_DNA"/>
</dbReference>
<feature type="coiled-coil region" evidence="1">
    <location>
        <begin position="26"/>
        <end position="53"/>
    </location>
</feature>
<dbReference type="CDD" id="cd14686">
    <property type="entry name" value="bZIP"/>
    <property type="match status" value="1"/>
</dbReference>
<dbReference type="Proteomes" id="UP000481153">
    <property type="component" value="Unassembled WGS sequence"/>
</dbReference>
<dbReference type="VEuPathDB" id="FungiDB:AeMF1_012218"/>
<accession>A0A6G0XQ70</accession>
<evidence type="ECO:0008006" key="4">
    <source>
        <dbReference type="Google" id="ProtNLM"/>
    </source>
</evidence>